<evidence type="ECO:0000313" key="2">
    <source>
        <dbReference type="EMBL" id="CAL4998209.1"/>
    </source>
</evidence>
<dbReference type="EMBL" id="OZ075135">
    <property type="protein sequence ID" value="CAL4998209.1"/>
    <property type="molecule type" value="Genomic_DNA"/>
</dbReference>
<dbReference type="Proteomes" id="UP001497457">
    <property type="component" value="Chromosome 25rd"/>
</dbReference>
<keyword evidence="3" id="KW-1185">Reference proteome</keyword>
<feature type="signal peptide" evidence="1">
    <location>
        <begin position="1"/>
        <end position="22"/>
    </location>
</feature>
<gene>
    <name evidence="2" type="ORF">URODEC1_LOCUS63734</name>
</gene>
<evidence type="ECO:0000313" key="3">
    <source>
        <dbReference type="Proteomes" id="UP001497457"/>
    </source>
</evidence>
<proteinExistence type="predicted"/>
<reference evidence="2" key="1">
    <citation type="submission" date="2024-10" db="EMBL/GenBank/DDBJ databases">
        <authorList>
            <person name="Ryan C."/>
        </authorList>
    </citation>
    <scope>NUCLEOTIDE SEQUENCE [LARGE SCALE GENOMIC DNA]</scope>
</reference>
<sequence>MKATQVLLILAVMVLLSNHVKADCKSTVLKLGEECFPTTCNNDCINLGGTRGTCIEGPACYCLFCGPRPAPRPLK</sequence>
<feature type="chain" id="PRO_5044844942" evidence="1">
    <location>
        <begin position="23"/>
        <end position="75"/>
    </location>
</feature>
<protein>
    <submittedName>
        <fullName evidence="2">Uncharacterized protein</fullName>
    </submittedName>
</protein>
<keyword evidence="1" id="KW-0732">Signal</keyword>
<dbReference type="AlphaFoldDB" id="A0ABC9BEX3"/>
<evidence type="ECO:0000256" key="1">
    <source>
        <dbReference type="SAM" id="SignalP"/>
    </source>
</evidence>
<accession>A0ABC9BEX3</accession>
<name>A0ABC9BEX3_9POAL</name>
<organism evidence="2 3">
    <name type="scientific">Urochloa decumbens</name>
    <dbReference type="NCBI Taxonomy" id="240449"/>
    <lineage>
        <taxon>Eukaryota</taxon>
        <taxon>Viridiplantae</taxon>
        <taxon>Streptophyta</taxon>
        <taxon>Embryophyta</taxon>
        <taxon>Tracheophyta</taxon>
        <taxon>Spermatophyta</taxon>
        <taxon>Magnoliopsida</taxon>
        <taxon>Liliopsida</taxon>
        <taxon>Poales</taxon>
        <taxon>Poaceae</taxon>
        <taxon>PACMAD clade</taxon>
        <taxon>Panicoideae</taxon>
        <taxon>Panicodae</taxon>
        <taxon>Paniceae</taxon>
        <taxon>Melinidinae</taxon>
        <taxon>Urochloa</taxon>
    </lineage>
</organism>